<evidence type="ECO:0000313" key="1">
    <source>
        <dbReference type="EMBL" id="TGZ79515.1"/>
    </source>
</evidence>
<dbReference type="AlphaFoldDB" id="A0A4S2MQV1"/>
<dbReference type="EMBL" id="ML220131">
    <property type="protein sequence ID" value="TGZ79515.1"/>
    <property type="molecule type" value="Genomic_DNA"/>
</dbReference>
<protein>
    <submittedName>
        <fullName evidence="1">Uncharacterized protein</fullName>
    </submittedName>
</protein>
<dbReference type="InParanoid" id="A0A4S2MQV1"/>
<gene>
    <name evidence="1" type="ORF">EX30DRAFT_350246</name>
</gene>
<sequence>MALEQRTHHRVWKLVPADSPIEKSTSVSSGALMMVLVHGKIVDTPSRVYASCTLSLRKSGSHMGDEVLYQKASPTFGCFRGWRKLFGVCFEAAIDILEKVAVLFSVSIECCVNIRGGHQWIKAARTKFSSKETTRATFNDELPLLVSMNVKRHIDKYSTRPCFLCHQTVITPSLVS</sequence>
<evidence type="ECO:0000313" key="2">
    <source>
        <dbReference type="Proteomes" id="UP000298138"/>
    </source>
</evidence>
<name>A0A4S2MQV1_9PEZI</name>
<dbReference type="Proteomes" id="UP000298138">
    <property type="component" value="Unassembled WGS sequence"/>
</dbReference>
<proteinExistence type="predicted"/>
<reference evidence="1 2" key="1">
    <citation type="submission" date="2019-04" db="EMBL/GenBank/DDBJ databases">
        <title>Comparative genomics and transcriptomics to analyze fruiting body development in filamentous ascomycetes.</title>
        <authorList>
            <consortium name="DOE Joint Genome Institute"/>
            <person name="Lutkenhaus R."/>
            <person name="Traeger S."/>
            <person name="Breuer J."/>
            <person name="Kuo A."/>
            <person name="Lipzen A."/>
            <person name="Pangilinan J."/>
            <person name="Dilworth D."/>
            <person name="Sandor L."/>
            <person name="Poggeler S."/>
            <person name="Barry K."/>
            <person name="Grigoriev I.V."/>
            <person name="Nowrousian M."/>
        </authorList>
    </citation>
    <scope>NUCLEOTIDE SEQUENCE [LARGE SCALE GENOMIC DNA]</scope>
    <source>
        <strain evidence="1 2">CBS 389.68</strain>
    </source>
</reference>
<accession>A0A4S2MQV1</accession>
<organism evidence="1 2">
    <name type="scientific">Ascodesmis nigricans</name>
    <dbReference type="NCBI Taxonomy" id="341454"/>
    <lineage>
        <taxon>Eukaryota</taxon>
        <taxon>Fungi</taxon>
        <taxon>Dikarya</taxon>
        <taxon>Ascomycota</taxon>
        <taxon>Pezizomycotina</taxon>
        <taxon>Pezizomycetes</taxon>
        <taxon>Pezizales</taxon>
        <taxon>Ascodesmidaceae</taxon>
        <taxon>Ascodesmis</taxon>
    </lineage>
</organism>
<keyword evidence="2" id="KW-1185">Reference proteome</keyword>